<keyword evidence="3" id="KW-0067">ATP-binding</keyword>
<name>H6WFY1_9CAUD</name>
<dbReference type="InterPro" id="IPR006517">
    <property type="entry name" value="Phage_terminase_lsu-like_C"/>
</dbReference>
<protein>
    <submittedName>
        <fullName evidence="7">TerL</fullName>
    </submittedName>
</protein>
<evidence type="ECO:0000256" key="4">
    <source>
        <dbReference type="ARBA" id="ARBA00023219"/>
    </source>
</evidence>
<evidence type="ECO:0000256" key="5">
    <source>
        <dbReference type="SAM" id="MobiDB-lite"/>
    </source>
</evidence>
<evidence type="ECO:0000256" key="2">
    <source>
        <dbReference type="ARBA" id="ARBA00022741"/>
    </source>
</evidence>
<dbReference type="RefSeq" id="YP_007006119.1">
    <property type="nucleotide sequence ID" value="NC_019516.1"/>
</dbReference>
<dbReference type="Pfam" id="PF17289">
    <property type="entry name" value="Terminase_6C"/>
    <property type="match status" value="1"/>
</dbReference>
<evidence type="ECO:0000259" key="6">
    <source>
        <dbReference type="Pfam" id="PF17289"/>
    </source>
</evidence>
<evidence type="ECO:0000313" key="8">
    <source>
        <dbReference type="Proteomes" id="UP000007178"/>
    </source>
</evidence>
<keyword evidence="1" id="KW-1188">Viral release from host cell</keyword>
<feature type="region of interest" description="Disordered" evidence="5">
    <location>
        <begin position="491"/>
        <end position="514"/>
    </location>
</feature>
<dbReference type="GO" id="GO:0005524">
    <property type="term" value="F:ATP binding"/>
    <property type="evidence" value="ECO:0007669"/>
    <property type="project" value="UniProtKB-KW"/>
</dbReference>
<dbReference type="Gene3D" id="3.30.420.240">
    <property type="match status" value="1"/>
</dbReference>
<dbReference type="InterPro" id="IPR027417">
    <property type="entry name" value="P-loop_NTPase"/>
</dbReference>
<dbReference type="OrthoDB" id="1901at10239"/>
<keyword evidence="2" id="KW-0547">Nucleotide-binding</keyword>
<dbReference type="InterPro" id="IPR035421">
    <property type="entry name" value="Terminase_6C"/>
</dbReference>
<dbReference type="Proteomes" id="UP000007178">
    <property type="component" value="Segment"/>
</dbReference>
<dbReference type="EMBL" id="JQ245707">
    <property type="protein sequence ID" value="AEZ65706.1"/>
    <property type="molecule type" value="Genomic_DNA"/>
</dbReference>
<evidence type="ECO:0000256" key="1">
    <source>
        <dbReference type="ARBA" id="ARBA00022612"/>
    </source>
</evidence>
<sequence length="529" mass="59040">MNKKELENERAIVADMQKKGSSLSSSDKEELLRLKCRTDFVTFAKIITDLQFKSYPVHELICSYLQNIGDGNNDYKRSAISLPPRTGKSMLISRIFPAWQIGRSPTAQFIMSSYALGLSTENSRAVLDFITSEKFSWIFPECEINKEKCNLTALRTENGGLIKIASAGSSVTGFGYGVIADDDLPGIGILDDLLADGNSLTVMESTFGWVQAQFLTRGLPNHAIISMGTRFHCDDVIGRLLAADRDNWKELNVPAICVDEENDALGRNLGESHWPEFFPVENLEAIKKSIGERDFNSLYQGQPAGDAGAIFKEHWLETYPKQEKYSYIYATIDTAYKATSMNDFTAICVWGLAKDKSLKLLHVVMERMEFPDLQKLIPKVVKQWKIRCVYIEGRASGVPLIQTLRSSLDIQIKEIVPSKDKVLRANSVAPLVEEGSVSIYENIPNLQERINELTSFPFIKNDDFVDAFVYGITVYRDELMGGRGTSSGGIRTSLPRLSYDSPASRKSAGLGSLLNDRRNTRNAGGVRYL</sequence>
<accession>H6WFY1</accession>
<reference evidence="7 8" key="1">
    <citation type="journal article" date="2012" name="Proc. Natl. Acad. Sci. U.S.A.">
        <title>A novel lineage of myoviruses infecting cyanobacteria is widespread in the oceans.</title>
        <authorList>
            <person name="Sabehi G."/>
            <person name="Shaulov L."/>
            <person name="Silver D.H."/>
            <person name="Yanai I."/>
            <person name="Harel A."/>
            <person name="Lindell D."/>
        </authorList>
    </citation>
    <scope>NUCLEOTIDE SEQUENCE [LARGE SCALE GENOMIC DNA]</scope>
</reference>
<organism evidence="7 8">
    <name type="scientific">Cyanophage S-TIM5</name>
    <dbReference type="NCBI Taxonomy" id="1137745"/>
    <lineage>
        <taxon>Viruses</taxon>
        <taxon>Duplodnaviria</taxon>
        <taxon>Heunggongvirae</taxon>
        <taxon>Uroviricota</taxon>
        <taxon>Caudoviricetes</taxon>
        <taxon>Aurunvirus</taxon>
        <taxon>Aurunvirus STIM5</taxon>
    </lineage>
</organism>
<keyword evidence="4" id="KW-0231">Viral genome packaging</keyword>
<evidence type="ECO:0000256" key="3">
    <source>
        <dbReference type="ARBA" id="ARBA00022840"/>
    </source>
</evidence>
<dbReference type="NCBIfam" id="TIGR01630">
    <property type="entry name" value="psiM2_ORF9"/>
    <property type="match status" value="1"/>
</dbReference>
<keyword evidence="8" id="KW-1185">Reference proteome</keyword>
<dbReference type="KEGG" id="vg:14013910"/>
<dbReference type="Gene3D" id="3.40.50.300">
    <property type="entry name" value="P-loop containing nucleotide triphosphate hydrolases"/>
    <property type="match status" value="1"/>
</dbReference>
<proteinExistence type="predicted"/>
<evidence type="ECO:0000313" key="7">
    <source>
        <dbReference type="EMBL" id="AEZ65706.1"/>
    </source>
</evidence>
<feature type="domain" description="Terminase large subunit gp17-like C-terminal" evidence="6">
    <location>
        <begin position="331"/>
        <end position="472"/>
    </location>
</feature>